<evidence type="ECO:0000313" key="8">
    <source>
        <dbReference type="EMBL" id="NKY60750.1"/>
    </source>
</evidence>
<dbReference type="PANTHER" id="PTHR32322:SF2">
    <property type="entry name" value="EAMA DOMAIN-CONTAINING PROTEIN"/>
    <property type="match status" value="1"/>
</dbReference>
<evidence type="ECO:0000259" key="7">
    <source>
        <dbReference type="Pfam" id="PF00892"/>
    </source>
</evidence>
<comment type="subcellular location">
    <subcellularLocation>
        <location evidence="1">Membrane</location>
        <topology evidence="1">Multi-pass membrane protein</topology>
    </subcellularLocation>
</comment>
<dbReference type="EMBL" id="JAAXOT010000027">
    <property type="protein sequence ID" value="NKY60750.1"/>
    <property type="molecule type" value="Genomic_DNA"/>
</dbReference>
<feature type="transmembrane region" description="Helical" evidence="6">
    <location>
        <begin position="99"/>
        <end position="120"/>
    </location>
</feature>
<keyword evidence="3 6" id="KW-0812">Transmembrane</keyword>
<comment type="caution">
    <text evidence="8">The sequence shown here is derived from an EMBL/GenBank/DDBJ whole genome shotgun (WGS) entry which is preliminary data.</text>
</comment>
<evidence type="ECO:0000256" key="3">
    <source>
        <dbReference type="ARBA" id="ARBA00022692"/>
    </source>
</evidence>
<feature type="transmembrane region" description="Helical" evidence="6">
    <location>
        <begin position="156"/>
        <end position="178"/>
    </location>
</feature>
<dbReference type="InterPro" id="IPR037185">
    <property type="entry name" value="EmrE-like"/>
</dbReference>
<comment type="similarity">
    <text evidence="2">Belongs to the EamA transporter family.</text>
</comment>
<evidence type="ECO:0000256" key="6">
    <source>
        <dbReference type="SAM" id="Phobius"/>
    </source>
</evidence>
<feature type="domain" description="EamA" evidence="7">
    <location>
        <begin position="16"/>
        <end position="144"/>
    </location>
</feature>
<feature type="transmembrane region" description="Helical" evidence="6">
    <location>
        <begin position="252"/>
        <end position="272"/>
    </location>
</feature>
<feature type="domain" description="EamA" evidence="7">
    <location>
        <begin position="162"/>
        <end position="293"/>
    </location>
</feature>
<protein>
    <submittedName>
        <fullName evidence="8">EamA family transporter</fullName>
    </submittedName>
</protein>
<feature type="transmembrane region" description="Helical" evidence="6">
    <location>
        <begin position="217"/>
        <end position="240"/>
    </location>
</feature>
<keyword evidence="4 6" id="KW-1133">Transmembrane helix</keyword>
<dbReference type="PANTHER" id="PTHR32322">
    <property type="entry name" value="INNER MEMBRANE TRANSPORTER"/>
    <property type="match status" value="1"/>
</dbReference>
<dbReference type="InterPro" id="IPR000620">
    <property type="entry name" value="EamA_dom"/>
</dbReference>
<dbReference type="InterPro" id="IPR050638">
    <property type="entry name" value="AA-Vitamin_Transporters"/>
</dbReference>
<dbReference type="SUPFAM" id="SSF103481">
    <property type="entry name" value="Multidrug resistance efflux transporter EmrE"/>
    <property type="match status" value="2"/>
</dbReference>
<evidence type="ECO:0000256" key="5">
    <source>
        <dbReference type="ARBA" id="ARBA00023136"/>
    </source>
</evidence>
<keyword evidence="5 6" id="KW-0472">Membrane</keyword>
<keyword evidence="9" id="KW-1185">Reference proteome</keyword>
<evidence type="ECO:0000313" key="9">
    <source>
        <dbReference type="Proteomes" id="UP000570678"/>
    </source>
</evidence>
<feature type="transmembrane region" description="Helical" evidence="6">
    <location>
        <begin position="185"/>
        <end position="211"/>
    </location>
</feature>
<proteinExistence type="inferred from homology"/>
<dbReference type="AlphaFoldDB" id="A0A846YT74"/>
<organism evidence="8 9">
    <name type="scientific">Nocardia flavorosea</name>
    <dbReference type="NCBI Taxonomy" id="53429"/>
    <lineage>
        <taxon>Bacteria</taxon>
        <taxon>Bacillati</taxon>
        <taxon>Actinomycetota</taxon>
        <taxon>Actinomycetes</taxon>
        <taxon>Mycobacteriales</taxon>
        <taxon>Nocardiaceae</taxon>
        <taxon>Nocardia</taxon>
    </lineage>
</organism>
<name>A0A846YT74_9NOCA</name>
<dbReference type="Proteomes" id="UP000570678">
    <property type="component" value="Unassembled WGS sequence"/>
</dbReference>
<dbReference type="Pfam" id="PF00892">
    <property type="entry name" value="EamA"/>
    <property type="match status" value="2"/>
</dbReference>
<evidence type="ECO:0000256" key="2">
    <source>
        <dbReference type="ARBA" id="ARBA00007362"/>
    </source>
</evidence>
<evidence type="ECO:0000256" key="4">
    <source>
        <dbReference type="ARBA" id="ARBA00022989"/>
    </source>
</evidence>
<sequence>MMPGPAGSRLLPMQFVALSLAWGSSFLFMKIGLAGLLPLQVATARMRLGALALTVVVLVLRVRLPRSVRQWGHISVVSLFLCVLQFTLFAWAGQHINSGLLSIYNVTTPLMTLLVTLAALRAERPHRAQLAGLALGLIGVLIVLAPWQLLGTTDTGGLGAQLACLVATGSYGVAFVYLRRFVSPLGLPATSVATVQVGIGAAILLVTVPIIDDHPVMLTPGIVASMIVLGVFGTGVAYIWNTNIVAGWGATVASSVTYLTPVIGVALGAVILDETVTWHQPLGAVLVVAGIVISRKQPRPTGTGVATADPTPH</sequence>
<feature type="transmembrane region" description="Helical" evidence="6">
    <location>
        <begin position="132"/>
        <end position="150"/>
    </location>
</feature>
<accession>A0A846YT74</accession>
<reference evidence="8 9" key="1">
    <citation type="submission" date="2020-04" db="EMBL/GenBank/DDBJ databases">
        <title>MicrobeNet Type strains.</title>
        <authorList>
            <person name="Nicholson A.C."/>
        </authorList>
    </citation>
    <scope>NUCLEOTIDE SEQUENCE [LARGE SCALE GENOMIC DNA]</scope>
    <source>
        <strain evidence="8 9">JCM 3332</strain>
    </source>
</reference>
<feature type="transmembrane region" description="Helical" evidence="6">
    <location>
        <begin position="278"/>
        <end position="294"/>
    </location>
</feature>
<evidence type="ECO:0000256" key="1">
    <source>
        <dbReference type="ARBA" id="ARBA00004141"/>
    </source>
</evidence>
<dbReference type="GO" id="GO:0016020">
    <property type="term" value="C:membrane"/>
    <property type="evidence" value="ECO:0007669"/>
    <property type="project" value="UniProtKB-SubCell"/>
</dbReference>
<feature type="transmembrane region" description="Helical" evidence="6">
    <location>
        <begin position="74"/>
        <end position="93"/>
    </location>
</feature>
<gene>
    <name evidence="8" type="ORF">HGA15_32365</name>
</gene>